<feature type="transmembrane region" description="Helical" evidence="7">
    <location>
        <begin position="28"/>
        <end position="50"/>
    </location>
</feature>
<protein>
    <recommendedName>
        <fullName evidence="8">Rhodopsin domain-containing protein</fullName>
    </recommendedName>
</protein>
<keyword evidence="10" id="KW-1185">Reference proteome</keyword>
<accession>A0A420YL76</accession>
<comment type="similarity">
    <text evidence="5">Belongs to the SAT4 family.</text>
</comment>
<evidence type="ECO:0000256" key="1">
    <source>
        <dbReference type="ARBA" id="ARBA00004141"/>
    </source>
</evidence>
<feature type="region of interest" description="Disordered" evidence="6">
    <location>
        <begin position="340"/>
        <end position="360"/>
    </location>
</feature>
<evidence type="ECO:0000256" key="6">
    <source>
        <dbReference type="SAM" id="MobiDB-lite"/>
    </source>
</evidence>
<feature type="transmembrane region" description="Helical" evidence="7">
    <location>
        <begin position="191"/>
        <end position="210"/>
    </location>
</feature>
<evidence type="ECO:0000256" key="4">
    <source>
        <dbReference type="ARBA" id="ARBA00023136"/>
    </source>
</evidence>
<keyword evidence="2 7" id="KW-0812">Transmembrane</keyword>
<feature type="transmembrane region" description="Helical" evidence="7">
    <location>
        <begin position="62"/>
        <end position="84"/>
    </location>
</feature>
<sequence>MADLVDILSGRLARVPDDPDDVRRLQTFALVPTIIIMVLSITTYLLRLYCRKKTGQDLGCDDYLMGIGLLISLEPCICEILLVYNGLGHHIWNVPKEQAARFAKISFALQRANQISLCCIKVSIVMFYLRIFGGTRQFRRAAYAVIGYTVAWAISTWIVNLTVCTPIAYYYDRTIPGGTCRNQAISGSINGGLSLLGDVLVLALPMPVIWNLKVNFRRKVGIICIFLLGVFVCVASIVRIVELTKFVVTDPTYTQVHASTWTTIEQGVAVISGNLPLLTPLFERFFRNKGTGYGSSGYGKASRLPDSGAEGSSSDRFGRRANPKLVFHGEPGITTVTAKRSHHDNYSLSDEESNMQADSTHGIELEDTRAILVKTQVTVTEARQDESGAPESLPAEPRSGSWLRS</sequence>
<feature type="transmembrane region" description="Helical" evidence="7">
    <location>
        <begin position="145"/>
        <end position="171"/>
    </location>
</feature>
<dbReference type="PANTHER" id="PTHR33048:SF47">
    <property type="entry name" value="INTEGRAL MEMBRANE PROTEIN-RELATED"/>
    <property type="match status" value="1"/>
</dbReference>
<evidence type="ECO:0000313" key="10">
    <source>
        <dbReference type="Proteomes" id="UP000275385"/>
    </source>
</evidence>
<dbReference type="InterPro" id="IPR049326">
    <property type="entry name" value="Rhodopsin_dom_fungi"/>
</dbReference>
<dbReference type="STRING" id="177199.A0A420YL76"/>
<dbReference type="EMBL" id="QVQW01000004">
    <property type="protein sequence ID" value="RKU48546.1"/>
    <property type="molecule type" value="Genomic_DNA"/>
</dbReference>
<organism evidence="9 10">
    <name type="scientific">Coniochaeta pulveracea</name>
    <dbReference type="NCBI Taxonomy" id="177199"/>
    <lineage>
        <taxon>Eukaryota</taxon>
        <taxon>Fungi</taxon>
        <taxon>Dikarya</taxon>
        <taxon>Ascomycota</taxon>
        <taxon>Pezizomycotina</taxon>
        <taxon>Sordariomycetes</taxon>
        <taxon>Sordariomycetidae</taxon>
        <taxon>Coniochaetales</taxon>
        <taxon>Coniochaetaceae</taxon>
        <taxon>Coniochaeta</taxon>
    </lineage>
</organism>
<dbReference type="Proteomes" id="UP000275385">
    <property type="component" value="Unassembled WGS sequence"/>
</dbReference>
<feature type="region of interest" description="Disordered" evidence="6">
    <location>
        <begin position="381"/>
        <end position="405"/>
    </location>
</feature>
<keyword evidence="4 7" id="KW-0472">Membrane</keyword>
<dbReference type="InterPro" id="IPR052337">
    <property type="entry name" value="SAT4-like"/>
</dbReference>
<dbReference type="Pfam" id="PF20684">
    <property type="entry name" value="Fung_rhodopsin"/>
    <property type="match status" value="1"/>
</dbReference>
<evidence type="ECO:0000313" key="9">
    <source>
        <dbReference type="EMBL" id="RKU48546.1"/>
    </source>
</evidence>
<proteinExistence type="inferred from homology"/>
<comment type="subcellular location">
    <subcellularLocation>
        <location evidence="1">Membrane</location>
        <topology evidence="1">Multi-pass membrane protein</topology>
    </subcellularLocation>
</comment>
<dbReference type="PANTHER" id="PTHR33048">
    <property type="entry name" value="PTH11-LIKE INTEGRAL MEMBRANE PROTEIN (AFU_ORTHOLOGUE AFUA_5G11245)"/>
    <property type="match status" value="1"/>
</dbReference>
<feature type="transmembrane region" description="Helical" evidence="7">
    <location>
        <begin position="222"/>
        <end position="241"/>
    </location>
</feature>
<feature type="region of interest" description="Disordered" evidence="6">
    <location>
        <begin position="297"/>
        <end position="319"/>
    </location>
</feature>
<dbReference type="GO" id="GO:0016020">
    <property type="term" value="C:membrane"/>
    <property type="evidence" value="ECO:0007669"/>
    <property type="project" value="UniProtKB-SubCell"/>
</dbReference>
<dbReference type="OrthoDB" id="5273647at2759"/>
<feature type="domain" description="Rhodopsin" evidence="8">
    <location>
        <begin position="46"/>
        <end position="284"/>
    </location>
</feature>
<feature type="transmembrane region" description="Helical" evidence="7">
    <location>
        <begin position="114"/>
        <end position="133"/>
    </location>
</feature>
<keyword evidence="3 7" id="KW-1133">Transmembrane helix</keyword>
<evidence type="ECO:0000256" key="5">
    <source>
        <dbReference type="ARBA" id="ARBA00038359"/>
    </source>
</evidence>
<comment type="caution">
    <text evidence="9">The sequence shown here is derived from an EMBL/GenBank/DDBJ whole genome shotgun (WGS) entry which is preliminary data.</text>
</comment>
<name>A0A420YL76_9PEZI</name>
<dbReference type="AlphaFoldDB" id="A0A420YL76"/>
<evidence type="ECO:0000256" key="2">
    <source>
        <dbReference type="ARBA" id="ARBA00022692"/>
    </source>
</evidence>
<gene>
    <name evidence="9" type="ORF">DL546_007390</name>
</gene>
<evidence type="ECO:0000256" key="7">
    <source>
        <dbReference type="SAM" id="Phobius"/>
    </source>
</evidence>
<reference evidence="9 10" key="1">
    <citation type="submission" date="2018-08" db="EMBL/GenBank/DDBJ databases">
        <title>Draft genome of the lignicolous fungus Coniochaeta pulveracea.</title>
        <authorList>
            <person name="Borstlap C.J."/>
            <person name="De Witt R.N."/>
            <person name="Botha A."/>
            <person name="Volschenk H."/>
        </authorList>
    </citation>
    <scope>NUCLEOTIDE SEQUENCE [LARGE SCALE GENOMIC DNA]</scope>
    <source>
        <strain evidence="9 10">CAB683</strain>
    </source>
</reference>
<evidence type="ECO:0000259" key="8">
    <source>
        <dbReference type="Pfam" id="PF20684"/>
    </source>
</evidence>
<evidence type="ECO:0000256" key="3">
    <source>
        <dbReference type="ARBA" id="ARBA00022989"/>
    </source>
</evidence>